<sequence length="359" mass="41756">MEANFSSGGNLMPGGSYPFQPVQNTPQMHPQFYPQQTQPQTHQVMHESYTHQQLSTIHATKNNSPSEEISTGPSLVEEGLLEQNPNPGKNGKEVSWHRMKWTSTMVRLLITAVSYIDEDFTSPMLKKKGKWRLISKVLSERGGSHVSPQQCEDKFNDLNKRYKRLTDILGRGRSCKIVENPSLLEYLKDISDKLKEEARKILGSKHLFYEEMCSYHNSNRLNLPPDQSLRKSLHLAFGERDFDDGEPSGDTNEDDEGMGNEAHEEDISLGGMNNFSDGPRYSAGERSLVHIREEGLRIQAQMLEIERQRFKWSRFSEKKERELERMRLENERMRMENQRLELELKKKELDFQCRKRRHS</sequence>
<evidence type="ECO:0000256" key="2">
    <source>
        <dbReference type="SAM" id="MobiDB-lite"/>
    </source>
</evidence>
<feature type="region of interest" description="Disordered" evidence="2">
    <location>
        <begin position="1"/>
        <end position="27"/>
    </location>
</feature>
<evidence type="ECO:0000259" key="3">
    <source>
        <dbReference type="Pfam" id="PF13837"/>
    </source>
</evidence>
<dbReference type="OrthoDB" id="641566at2759"/>
<keyword evidence="1" id="KW-0175">Coiled coil</keyword>
<dbReference type="PANTHER" id="PTHR46327">
    <property type="entry name" value="F16F4.11 PROTEIN-RELATED"/>
    <property type="match status" value="1"/>
</dbReference>
<feature type="compositionally biased region" description="Acidic residues" evidence="2">
    <location>
        <begin position="241"/>
        <end position="258"/>
    </location>
</feature>
<dbReference type="EMBL" id="JAMQYH010000002">
    <property type="protein sequence ID" value="KAJ1696290.1"/>
    <property type="molecule type" value="Genomic_DNA"/>
</dbReference>
<name>A0A9Q0CM64_9POAL</name>
<dbReference type="Pfam" id="PF13837">
    <property type="entry name" value="Myb_DNA-bind_4"/>
    <property type="match status" value="1"/>
</dbReference>
<accession>A0A9Q0CM64</accession>
<feature type="coiled-coil region" evidence="1">
    <location>
        <begin position="316"/>
        <end position="352"/>
    </location>
</feature>
<dbReference type="PANTHER" id="PTHR46327:SF4">
    <property type="entry name" value="OS02G0542400 PROTEIN"/>
    <property type="match status" value="1"/>
</dbReference>
<evidence type="ECO:0000256" key="1">
    <source>
        <dbReference type="SAM" id="Coils"/>
    </source>
</evidence>
<feature type="domain" description="Myb/SANT-like DNA-binding" evidence="3">
    <location>
        <begin position="98"/>
        <end position="179"/>
    </location>
</feature>
<feature type="region of interest" description="Disordered" evidence="2">
    <location>
        <begin position="239"/>
        <end position="261"/>
    </location>
</feature>
<dbReference type="InterPro" id="IPR044822">
    <property type="entry name" value="Myb_DNA-bind_4"/>
</dbReference>
<dbReference type="Proteomes" id="UP001151287">
    <property type="component" value="Unassembled WGS sequence"/>
</dbReference>
<organism evidence="4 5">
    <name type="scientific">Rhynchospora breviuscula</name>
    <dbReference type="NCBI Taxonomy" id="2022672"/>
    <lineage>
        <taxon>Eukaryota</taxon>
        <taxon>Viridiplantae</taxon>
        <taxon>Streptophyta</taxon>
        <taxon>Embryophyta</taxon>
        <taxon>Tracheophyta</taxon>
        <taxon>Spermatophyta</taxon>
        <taxon>Magnoliopsida</taxon>
        <taxon>Liliopsida</taxon>
        <taxon>Poales</taxon>
        <taxon>Cyperaceae</taxon>
        <taxon>Cyperoideae</taxon>
        <taxon>Rhynchosporeae</taxon>
        <taxon>Rhynchospora</taxon>
    </lineage>
</organism>
<evidence type="ECO:0000313" key="4">
    <source>
        <dbReference type="EMBL" id="KAJ1696290.1"/>
    </source>
</evidence>
<keyword evidence="5" id="KW-1185">Reference proteome</keyword>
<gene>
    <name evidence="4" type="ORF">LUZ63_004802</name>
</gene>
<dbReference type="Gene3D" id="1.10.10.60">
    <property type="entry name" value="Homeodomain-like"/>
    <property type="match status" value="1"/>
</dbReference>
<evidence type="ECO:0000313" key="5">
    <source>
        <dbReference type="Proteomes" id="UP001151287"/>
    </source>
</evidence>
<reference evidence="4" key="1">
    <citation type="journal article" date="2022" name="Cell">
        <title>Repeat-based holocentromeres influence genome architecture and karyotype evolution.</title>
        <authorList>
            <person name="Hofstatter P.G."/>
            <person name="Thangavel G."/>
            <person name="Lux T."/>
            <person name="Neumann P."/>
            <person name="Vondrak T."/>
            <person name="Novak P."/>
            <person name="Zhang M."/>
            <person name="Costa L."/>
            <person name="Castellani M."/>
            <person name="Scott A."/>
            <person name="Toegelov H."/>
            <person name="Fuchs J."/>
            <person name="Mata-Sucre Y."/>
            <person name="Dias Y."/>
            <person name="Vanzela A.L.L."/>
            <person name="Huettel B."/>
            <person name="Almeida C.C.S."/>
            <person name="Simkova H."/>
            <person name="Souza G."/>
            <person name="Pedrosa-Harand A."/>
            <person name="Macas J."/>
            <person name="Mayer K.F.X."/>
            <person name="Houben A."/>
            <person name="Marques A."/>
        </authorList>
    </citation>
    <scope>NUCLEOTIDE SEQUENCE</scope>
    <source>
        <strain evidence="4">RhyBre1mFocal</strain>
    </source>
</reference>
<comment type="caution">
    <text evidence="4">The sequence shown here is derived from an EMBL/GenBank/DDBJ whole genome shotgun (WGS) entry which is preliminary data.</text>
</comment>
<protein>
    <recommendedName>
        <fullName evidence="3">Myb/SANT-like DNA-binding domain-containing protein</fullName>
    </recommendedName>
</protein>
<proteinExistence type="predicted"/>
<dbReference type="AlphaFoldDB" id="A0A9Q0CM64"/>